<dbReference type="Pfam" id="PF06325">
    <property type="entry name" value="PrmA"/>
    <property type="match status" value="1"/>
</dbReference>
<reference evidence="1" key="1">
    <citation type="submission" date="2018-05" db="EMBL/GenBank/DDBJ databases">
        <authorList>
            <person name="Lanie J.A."/>
            <person name="Ng W.-L."/>
            <person name="Kazmierczak K.M."/>
            <person name="Andrzejewski T.M."/>
            <person name="Davidsen T.M."/>
            <person name="Wayne K.J."/>
            <person name="Tettelin H."/>
            <person name="Glass J.I."/>
            <person name="Rusch D."/>
            <person name="Podicherti R."/>
            <person name="Tsui H.-C.T."/>
            <person name="Winkler M.E."/>
        </authorList>
    </citation>
    <scope>NUCLEOTIDE SEQUENCE</scope>
</reference>
<dbReference type="AlphaFoldDB" id="A0A381WA52"/>
<proteinExistence type="predicted"/>
<dbReference type="EMBL" id="UINC01011155">
    <property type="protein sequence ID" value="SVA49352.1"/>
    <property type="molecule type" value="Genomic_DNA"/>
</dbReference>
<dbReference type="Gene3D" id="3.40.50.150">
    <property type="entry name" value="Vaccinia Virus protein VP39"/>
    <property type="match status" value="1"/>
</dbReference>
<accession>A0A381WA52</accession>
<dbReference type="InterPro" id="IPR029063">
    <property type="entry name" value="SAM-dependent_MTases_sf"/>
</dbReference>
<evidence type="ECO:0000313" key="1">
    <source>
        <dbReference type="EMBL" id="SVA49352.1"/>
    </source>
</evidence>
<name>A0A381WA52_9ZZZZ</name>
<protein>
    <recommendedName>
        <fullName evidence="2">50S ribosomal protein L11 methyltransferase</fullName>
    </recommendedName>
</protein>
<evidence type="ECO:0008006" key="2">
    <source>
        <dbReference type="Google" id="ProtNLM"/>
    </source>
</evidence>
<sequence length="87" mass="9161">SFPEIRVENATFDVALANIAAKVVINLSEYIVGAVANGGRLVLSGILKSSLEDVGKEYSLQGVHFDKVLVDGDWTAVLATKNVATDG</sequence>
<feature type="non-terminal residue" evidence="1">
    <location>
        <position position="1"/>
    </location>
</feature>
<organism evidence="1">
    <name type="scientific">marine metagenome</name>
    <dbReference type="NCBI Taxonomy" id="408172"/>
    <lineage>
        <taxon>unclassified sequences</taxon>
        <taxon>metagenomes</taxon>
        <taxon>ecological metagenomes</taxon>
    </lineage>
</organism>
<gene>
    <name evidence="1" type="ORF">METZ01_LOCUS102206</name>
</gene>